<accession>A0ABM6TGX7</accession>
<proteinExistence type="predicted"/>
<dbReference type="InterPro" id="IPR050482">
    <property type="entry name" value="Sensor_HK_TwoCompSys"/>
</dbReference>
<protein>
    <recommendedName>
        <fullName evidence="6">Histidine kinase/HSP90-like ATPase domain-containing protein</fullName>
    </recommendedName>
</protein>
<dbReference type="Gene3D" id="2.130.10.10">
    <property type="entry name" value="YVTN repeat-like/Quinoprotein amine dehydrogenase"/>
    <property type="match status" value="3"/>
</dbReference>
<evidence type="ECO:0000256" key="1">
    <source>
        <dbReference type="ARBA" id="ARBA00022679"/>
    </source>
</evidence>
<evidence type="ECO:0000256" key="5">
    <source>
        <dbReference type="SAM" id="SignalP"/>
    </source>
</evidence>
<keyword evidence="3" id="KW-0902">Two-component regulatory system</keyword>
<reference evidence="7 8" key="1">
    <citation type="journal article" date="2015" name="Biotechnol. Bioeng.">
        <title>Genome sequence and phenotypic characterization of Caulobacter segnis.</title>
        <authorList>
            <person name="Patel S."/>
            <person name="Fletcher B."/>
            <person name="Scott D.C."/>
            <person name="Ely B."/>
        </authorList>
    </citation>
    <scope>NUCLEOTIDE SEQUENCE [LARGE SCALE GENOMIC DNA]</scope>
    <source>
        <strain evidence="7 8">TK0059</strain>
    </source>
</reference>
<dbReference type="Pfam" id="PF07495">
    <property type="entry name" value="Y_Y_Y"/>
    <property type="match status" value="1"/>
</dbReference>
<keyword evidence="8" id="KW-1185">Reference proteome</keyword>
<dbReference type="EMBL" id="CP027850">
    <property type="protein sequence ID" value="AVQ02280.1"/>
    <property type="molecule type" value="Genomic_DNA"/>
</dbReference>
<dbReference type="SUPFAM" id="SSF63829">
    <property type="entry name" value="Calcium-dependent phosphotriesterase"/>
    <property type="match status" value="2"/>
</dbReference>
<dbReference type="InterPro" id="IPR003594">
    <property type="entry name" value="HATPase_dom"/>
</dbReference>
<dbReference type="SMART" id="SM00387">
    <property type="entry name" value="HATPase_c"/>
    <property type="match status" value="1"/>
</dbReference>
<sequence length="1009" mass="109823">MANGSAKISWVAFLVALLLASPALALDPQRAITQYKHMRWTVEDGAPAAIEDIVQTPDGYLWLGTPLGLYRFDGVNFEPVRPPRPKTYKLNDRVVRLMVTRSGALWVGYEEGGLAVLEKGRIRLVFDPRIFRSVVYSIAEGQDGAIWATTSNPKAKVVRFSNGAWQILDPLIDMPDGAHWVFVGRDGAVWVAGSGRVARMRPGEPRFTTIESGFIEEVALAEDRRGAIWAADARGVRIVEGPGAGRVVYPLPTVSRQTRIFFDRDDSLWGARHPDGVFRIRLTPSSSSAMPDIDRFSAGEGLSSEMAYRAFEDREGDIWVGTVRGLDRFRPAAIAPEKVVPISSPYGYGLFSDAQGAVYVYDTETLYKAKPGQPLKPLIRRLGPFTTMCDAPNGGIWLAFDSKVFRVDGDRVTRIPDPPYPNVEVTACALDARGDLWGAGFMGGLVKWDGRTWTHSMPEALGRAVTALLADSRGRIVADGGRNAVLIDGATVKLIKTPPRLQRGGTMPMANGPLGVISGSDFGLTRFRETGSQFISRDRFSFIGLSHGLAQTATETWLLGAAGLVRMRNADLERAFEDPKADLPARIYDLKDGLPGPASYKYRADLAIGGDGRVWMATTAGIASLDPARLPINAVAPPVAIKSVLVDGKRAADGPLVDLPKGARSVQIDYVGLSLAAPERVRFRYRLEGVDDDWVEAGGRRQAFYANLKPGKYVFRVRAANADGVWNEEGASVTLDLPPTLFQSRLFQLLCAVLSLALLVVAFQWRMGRLTERLQAGLRERIAERERIARELHDTLLQGVQGLILTFQSAARQVPADLPARNQLERALDRAEAVVVEARDRVRSLRVSVGGDLMTTLRAVADSMRSDGGAEVVTTAVGRPIALHPLVADEVERIVVEALFNAHRHARASHIDVIVTFESKRLLINIRDNGVGIDPAVLEVGGRDGHFGLAGMRERARKIRASLTVRSSAGAGTDVELITPGAVAYAHRRIGWPKGLFGPRGGGGKESAQ</sequence>
<feature type="domain" description="Histidine kinase/HSP90-like ATPase" evidence="6">
    <location>
        <begin position="886"/>
        <end position="983"/>
    </location>
</feature>
<dbReference type="SUPFAM" id="SSF55874">
    <property type="entry name" value="ATPase domain of HSP90 chaperone/DNA topoisomerase II/histidine kinase"/>
    <property type="match status" value="1"/>
</dbReference>
<dbReference type="Proteomes" id="UP000240527">
    <property type="component" value="Chromosome"/>
</dbReference>
<dbReference type="Gene3D" id="3.30.565.10">
    <property type="entry name" value="Histidine kinase-like ATPase, C-terminal domain"/>
    <property type="match status" value="1"/>
</dbReference>
<evidence type="ECO:0000256" key="2">
    <source>
        <dbReference type="ARBA" id="ARBA00022777"/>
    </source>
</evidence>
<gene>
    <name evidence="7" type="ORF">B7G68_10735</name>
</gene>
<dbReference type="InterPro" id="IPR013783">
    <property type="entry name" value="Ig-like_fold"/>
</dbReference>
<dbReference type="Gene3D" id="1.20.5.1930">
    <property type="match status" value="1"/>
</dbReference>
<dbReference type="InterPro" id="IPR011712">
    <property type="entry name" value="Sig_transdc_His_kin_sub3_dim/P"/>
</dbReference>
<dbReference type="CDD" id="cd16917">
    <property type="entry name" value="HATPase_UhpB-NarQ-NarX-like"/>
    <property type="match status" value="1"/>
</dbReference>
<dbReference type="Pfam" id="PF02518">
    <property type="entry name" value="HATPase_c"/>
    <property type="match status" value="1"/>
</dbReference>
<dbReference type="InterPro" id="IPR011123">
    <property type="entry name" value="Y_Y_Y"/>
</dbReference>
<evidence type="ECO:0000256" key="4">
    <source>
        <dbReference type="SAM" id="Coils"/>
    </source>
</evidence>
<feature type="chain" id="PRO_5045821995" description="Histidine kinase/HSP90-like ATPase domain-containing protein" evidence="5">
    <location>
        <begin position="26"/>
        <end position="1009"/>
    </location>
</feature>
<feature type="coiled-coil region" evidence="4">
    <location>
        <begin position="821"/>
        <end position="848"/>
    </location>
</feature>
<name>A0ABM6TGX7_9CAUL</name>
<dbReference type="PANTHER" id="PTHR24421">
    <property type="entry name" value="NITRATE/NITRITE SENSOR PROTEIN NARX-RELATED"/>
    <property type="match status" value="1"/>
</dbReference>
<organism evidence="7 8">
    <name type="scientific">Caulobacter segnis</name>
    <dbReference type="NCBI Taxonomy" id="88688"/>
    <lineage>
        <taxon>Bacteria</taxon>
        <taxon>Pseudomonadati</taxon>
        <taxon>Pseudomonadota</taxon>
        <taxon>Alphaproteobacteria</taxon>
        <taxon>Caulobacterales</taxon>
        <taxon>Caulobacteraceae</taxon>
        <taxon>Caulobacter</taxon>
    </lineage>
</organism>
<dbReference type="Pfam" id="PF07730">
    <property type="entry name" value="HisKA_3"/>
    <property type="match status" value="1"/>
</dbReference>
<dbReference type="PANTHER" id="PTHR24421:SF62">
    <property type="entry name" value="SENSORY TRANSDUCTION HISTIDINE KINASE"/>
    <property type="match status" value="1"/>
</dbReference>
<keyword evidence="1" id="KW-0808">Transferase</keyword>
<dbReference type="Gene3D" id="2.60.40.10">
    <property type="entry name" value="Immunoglobulins"/>
    <property type="match status" value="1"/>
</dbReference>
<keyword evidence="4" id="KW-0175">Coiled coil</keyword>
<feature type="signal peptide" evidence="5">
    <location>
        <begin position="1"/>
        <end position="25"/>
    </location>
</feature>
<keyword evidence="2" id="KW-0418">Kinase</keyword>
<dbReference type="InterPro" id="IPR036890">
    <property type="entry name" value="HATPase_C_sf"/>
</dbReference>
<evidence type="ECO:0000259" key="6">
    <source>
        <dbReference type="SMART" id="SM00387"/>
    </source>
</evidence>
<keyword evidence="5" id="KW-0732">Signal</keyword>
<evidence type="ECO:0000313" key="7">
    <source>
        <dbReference type="EMBL" id="AVQ02280.1"/>
    </source>
</evidence>
<evidence type="ECO:0000256" key="3">
    <source>
        <dbReference type="ARBA" id="ARBA00023012"/>
    </source>
</evidence>
<evidence type="ECO:0000313" key="8">
    <source>
        <dbReference type="Proteomes" id="UP000240527"/>
    </source>
</evidence>
<dbReference type="InterPro" id="IPR015943">
    <property type="entry name" value="WD40/YVTN_repeat-like_dom_sf"/>
</dbReference>